<evidence type="ECO:0000259" key="1">
    <source>
        <dbReference type="SMART" id="SM00860"/>
    </source>
</evidence>
<evidence type="ECO:0000313" key="2">
    <source>
        <dbReference type="EMBL" id="MFC4997603.1"/>
    </source>
</evidence>
<comment type="caution">
    <text evidence="2">The sequence shown here is derived from an EMBL/GenBank/DDBJ whole genome shotgun (WGS) entry which is preliminary data.</text>
</comment>
<evidence type="ECO:0000313" key="3">
    <source>
        <dbReference type="Proteomes" id="UP001595912"/>
    </source>
</evidence>
<accession>A0ABV9VQR9</accession>
<reference evidence="3" key="1">
    <citation type="journal article" date="2019" name="Int. J. Syst. Evol. Microbiol.">
        <title>The Global Catalogue of Microorganisms (GCM) 10K type strain sequencing project: providing services to taxonomists for standard genome sequencing and annotation.</title>
        <authorList>
            <consortium name="The Broad Institute Genomics Platform"/>
            <consortium name="The Broad Institute Genome Sequencing Center for Infectious Disease"/>
            <person name="Wu L."/>
            <person name="Ma J."/>
        </authorList>
    </citation>
    <scope>NUCLEOTIDE SEQUENCE [LARGE SCALE GENOMIC DNA]</scope>
    <source>
        <strain evidence="3">CGMCC 4.7152</strain>
    </source>
</reference>
<dbReference type="InterPro" id="IPR018958">
    <property type="entry name" value="Knr4/Smi1-like_dom"/>
</dbReference>
<gene>
    <name evidence="2" type="ORF">ACFPIJ_07180</name>
</gene>
<dbReference type="Pfam" id="PF09346">
    <property type="entry name" value="SMI1_KNR4"/>
    <property type="match status" value="1"/>
</dbReference>
<dbReference type="SMART" id="SM00860">
    <property type="entry name" value="SMI1_KNR4"/>
    <property type="match status" value="1"/>
</dbReference>
<dbReference type="RefSeq" id="WP_380113834.1">
    <property type="nucleotide sequence ID" value="NZ_JBHSIU010000010.1"/>
</dbReference>
<dbReference type="EMBL" id="JBHSIU010000010">
    <property type="protein sequence ID" value="MFC4997603.1"/>
    <property type="molecule type" value="Genomic_DNA"/>
</dbReference>
<keyword evidence="3" id="KW-1185">Reference proteome</keyword>
<dbReference type="SUPFAM" id="SSF160631">
    <property type="entry name" value="SMI1/KNR4-like"/>
    <property type="match status" value="1"/>
</dbReference>
<name>A0ABV9VQR9_9ACTN</name>
<dbReference type="InterPro" id="IPR037883">
    <property type="entry name" value="Knr4/Smi1-like_sf"/>
</dbReference>
<feature type="domain" description="Knr4/Smi1-like" evidence="1">
    <location>
        <begin position="55"/>
        <end position="187"/>
    </location>
</feature>
<proteinExistence type="predicted"/>
<protein>
    <submittedName>
        <fullName evidence="2">SMI1/KNR4 family protein</fullName>
    </submittedName>
</protein>
<organism evidence="2 3">
    <name type="scientific">Dactylosporangium cerinum</name>
    <dbReference type="NCBI Taxonomy" id="1434730"/>
    <lineage>
        <taxon>Bacteria</taxon>
        <taxon>Bacillati</taxon>
        <taxon>Actinomycetota</taxon>
        <taxon>Actinomycetes</taxon>
        <taxon>Micromonosporales</taxon>
        <taxon>Micromonosporaceae</taxon>
        <taxon>Dactylosporangium</taxon>
    </lineage>
</organism>
<dbReference type="Proteomes" id="UP001595912">
    <property type="component" value="Unassembled WGS sequence"/>
</dbReference>
<sequence>MDDADPVELWSRLRVWASRWELSPPVLSAGWLCLPPGYRAAAVDGWIVRPLFEPPGDDEAARVLEERTGLRVPADLRALYAVHGGSYAPLLPNGMSLLPYEAMLTTWQYWATLTSQHPGWTPELAGDGTHYRWSVPWSWLPVAENDDGIMVLDSAPGPRGTAGQVLFPVDRVERVVVAGSVTDLLRRWLAALDSGEVRFDPEHGYAVPVDPERSLADLLKE</sequence>